<feature type="binding site" evidence="8">
    <location>
        <position position="62"/>
    </location>
    <ligand>
        <name>Zn(2+)</name>
        <dbReference type="ChEBI" id="CHEBI:29105"/>
        <label>1</label>
    </ligand>
</feature>
<dbReference type="EMBL" id="FLUN01000001">
    <property type="protein sequence ID" value="SBW03330.1"/>
    <property type="molecule type" value="Genomic_DNA"/>
</dbReference>
<evidence type="ECO:0000313" key="9">
    <source>
        <dbReference type="EMBL" id="SBW03330.1"/>
    </source>
</evidence>
<accession>A0A212JV52</accession>
<evidence type="ECO:0000256" key="2">
    <source>
        <dbReference type="ARBA" id="ARBA00022438"/>
    </source>
</evidence>
<keyword evidence="2 9" id="KW-0031">Aminopeptidase</keyword>
<protein>
    <submittedName>
        <fullName evidence="9">Putative aminopeptidase</fullName>
        <ecNumber evidence="9">3.4.11.-</ecNumber>
    </submittedName>
</protein>
<keyword evidence="4 8" id="KW-0479">Metal-binding</keyword>
<dbReference type="GO" id="GO:0004177">
    <property type="term" value="F:aminopeptidase activity"/>
    <property type="evidence" value="ECO:0007669"/>
    <property type="project" value="UniProtKB-UniRule"/>
</dbReference>
<evidence type="ECO:0000256" key="5">
    <source>
        <dbReference type="ARBA" id="ARBA00022801"/>
    </source>
</evidence>
<gene>
    <name evidence="9" type="primary">celM</name>
    <name evidence="9" type="ORF">KL86CLO1_11766</name>
</gene>
<name>A0A212JV52_9FIRM</name>
<dbReference type="InterPro" id="IPR008007">
    <property type="entry name" value="Peptidase_M42"/>
</dbReference>
<evidence type="ECO:0000256" key="6">
    <source>
        <dbReference type="PIRNR" id="PIRNR001123"/>
    </source>
</evidence>
<dbReference type="GO" id="GO:0046872">
    <property type="term" value="F:metal ion binding"/>
    <property type="evidence" value="ECO:0007669"/>
    <property type="project" value="UniProtKB-UniRule"/>
</dbReference>
<feature type="binding site" evidence="8">
    <location>
        <position position="217"/>
    </location>
    <ligand>
        <name>Zn(2+)</name>
        <dbReference type="ChEBI" id="CHEBI:29105"/>
        <label>1</label>
    </ligand>
</feature>
<dbReference type="EC" id="3.4.11.-" evidence="9"/>
<feature type="binding site" evidence="8">
    <location>
        <position position="304"/>
    </location>
    <ligand>
        <name>Zn(2+)</name>
        <dbReference type="ChEBI" id="CHEBI:29105"/>
        <label>2</label>
    </ligand>
</feature>
<comment type="similarity">
    <text evidence="1 6">Belongs to the peptidase M42 family.</text>
</comment>
<dbReference type="PANTHER" id="PTHR32481">
    <property type="entry name" value="AMINOPEPTIDASE"/>
    <property type="match status" value="1"/>
</dbReference>
<feature type="binding site" evidence="8">
    <location>
        <position position="164"/>
    </location>
    <ligand>
        <name>Zn(2+)</name>
        <dbReference type="ChEBI" id="CHEBI:29105"/>
        <label>1</label>
    </ligand>
</feature>
<dbReference type="CDD" id="cd05656">
    <property type="entry name" value="M42_Frv"/>
    <property type="match status" value="1"/>
</dbReference>
<organism evidence="9">
    <name type="scientific">uncultured Eubacteriales bacterium</name>
    <dbReference type="NCBI Taxonomy" id="172733"/>
    <lineage>
        <taxon>Bacteria</taxon>
        <taxon>Bacillati</taxon>
        <taxon>Bacillota</taxon>
        <taxon>Clostridia</taxon>
        <taxon>Eubacteriales</taxon>
        <taxon>environmental samples</taxon>
    </lineage>
</organism>
<dbReference type="Gene3D" id="3.40.630.10">
    <property type="entry name" value="Zn peptidases"/>
    <property type="match status" value="1"/>
</dbReference>
<dbReference type="SUPFAM" id="SSF53187">
    <property type="entry name" value="Zn-dependent exopeptidases"/>
    <property type="match status" value="1"/>
</dbReference>
<dbReference type="InterPro" id="IPR051464">
    <property type="entry name" value="Peptidase_M42_aminopept"/>
</dbReference>
<dbReference type="InterPro" id="IPR023367">
    <property type="entry name" value="Peptidase_M42_dom2"/>
</dbReference>
<reference evidence="9" key="1">
    <citation type="submission" date="2016-04" db="EMBL/GenBank/DDBJ databases">
        <authorList>
            <person name="Evans L.H."/>
            <person name="Alamgir A."/>
            <person name="Owens N."/>
            <person name="Weber N.D."/>
            <person name="Virtaneva K."/>
            <person name="Barbian K."/>
            <person name="Babar A."/>
            <person name="Rosenke K."/>
        </authorList>
    </citation>
    <scope>NUCLEOTIDE SEQUENCE</scope>
    <source>
        <strain evidence="9">86</strain>
    </source>
</reference>
<keyword evidence="5 9" id="KW-0378">Hydrolase</keyword>
<feature type="binding site" evidence="8">
    <location>
        <position position="195"/>
    </location>
    <ligand>
        <name>Zn(2+)</name>
        <dbReference type="ChEBI" id="CHEBI:29105"/>
        <label>2</label>
    </ligand>
</feature>
<sequence>MDILSTLQALNACHGPSGDETQVSAAIRKLAEPYADECRTDAMGNLIVHKKGNGPKVMFAAHMDSIGFIITHIDEKGFLRFGKLGGLHAPDILSTPVRFKNGTRGIVCLDNKVAAKDMTLEDLYIDIGAKDAEEVRHVVRVGDSAVYDARAFAAGDRLVSPYMDNRISCVTLLLALEQLRECENDLYFVFTVQEELGLRGAKTAAFGIDPDYGIAVDVTLSDDELNAKHSGSSVAGSGAAIKVMDSSVICHPEMVAYLSALAEEKGIRYQRDVIRAGGTDAGAIHLNGVGVRTGGISIPCRYVHSPVEMVDRRDVEASAALVAAFAQAKLLNN</sequence>
<dbReference type="PIRSF" id="PIRSF001123">
    <property type="entry name" value="PepA_GA"/>
    <property type="match status" value="1"/>
</dbReference>
<evidence type="ECO:0000256" key="1">
    <source>
        <dbReference type="ARBA" id="ARBA00006272"/>
    </source>
</evidence>
<evidence type="ECO:0000256" key="4">
    <source>
        <dbReference type="ARBA" id="ARBA00022723"/>
    </source>
</evidence>
<dbReference type="Gene3D" id="2.40.30.40">
    <property type="entry name" value="Peptidase M42, domain 2"/>
    <property type="match status" value="1"/>
</dbReference>
<evidence type="ECO:0000256" key="3">
    <source>
        <dbReference type="ARBA" id="ARBA00022670"/>
    </source>
</evidence>
<feature type="active site" description="Proton acceptor" evidence="7">
    <location>
        <position position="194"/>
    </location>
</feature>
<dbReference type="Pfam" id="PF05343">
    <property type="entry name" value="Peptidase_M42"/>
    <property type="match status" value="1"/>
</dbReference>
<dbReference type="PANTHER" id="PTHR32481:SF0">
    <property type="entry name" value="AMINOPEPTIDASE YPDE-RELATED"/>
    <property type="match status" value="1"/>
</dbReference>
<feature type="binding site" evidence="8">
    <location>
        <position position="164"/>
    </location>
    <ligand>
        <name>Zn(2+)</name>
        <dbReference type="ChEBI" id="CHEBI:29105"/>
        <label>2</label>
    </ligand>
</feature>
<dbReference type="AlphaFoldDB" id="A0A212JV52"/>
<dbReference type="SUPFAM" id="SSF101821">
    <property type="entry name" value="Aminopeptidase/glucanase lid domain"/>
    <property type="match status" value="1"/>
</dbReference>
<evidence type="ECO:0000256" key="7">
    <source>
        <dbReference type="PIRSR" id="PIRSR001123-1"/>
    </source>
</evidence>
<comment type="cofactor">
    <cofactor evidence="8">
        <name>a divalent metal cation</name>
        <dbReference type="ChEBI" id="CHEBI:60240"/>
    </cofactor>
    <text evidence="8">Binds 2 divalent metal cations per subunit.</text>
</comment>
<evidence type="ECO:0000256" key="8">
    <source>
        <dbReference type="PIRSR" id="PIRSR001123-2"/>
    </source>
</evidence>
<keyword evidence="3" id="KW-0645">Protease</keyword>
<proteinExistence type="inferred from homology"/>
<dbReference type="GO" id="GO:0006508">
    <property type="term" value="P:proteolysis"/>
    <property type="evidence" value="ECO:0007669"/>
    <property type="project" value="UniProtKB-KW"/>
</dbReference>